<evidence type="ECO:0000256" key="10">
    <source>
        <dbReference type="ARBA" id="ARBA00023274"/>
    </source>
</evidence>
<proteinExistence type="predicted"/>
<dbReference type="GeneID" id="37627381"/>
<dbReference type="GO" id="GO:0019029">
    <property type="term" value="C:helical viral capsid"/>
    <property type="evidence" value="ECO:0007669"/>
    <property type="project" value="UniProtKB-KW"/>
</dbReference>
<keyword evidence="6" id="KW-0946">Virion</keyword>
<evidence type="ECO:0000313" key="14">
    <source>
        <dbReference type="Proteomes" id="UP000202452"/>
    </source>
</evidence>
<keyword evidence="7" id="KW-0694">RNA-binding</keyword>
<name>A0A0D3R1N3_9RHAB</name>
<dbReference type="Pfam" id="PF00945">
    <property type="entry name" value="Rhabdo_ncap"/>
    <property type="match status" value="1"/>
</dbReference>
<keyword evidence="4" id="KW-1139">Helical capsid protein</keyword>
<dbReference type="GO" id="GO:0003723">
    <property type="term" value="F:RNA binding"/>
    <property type="evidence" value="ECO:0007669"/>
    <property type="project" value="UniProtKB-KW"/>
</dbReference>
<dbReference type="InterPro" id="IPR023330">
    <property type="entry name" value="Rhabdovirus_ncapsid_N"/>
</dbReference>
<keyword evidence="8 13" id="KW-0543">Viral nucleoprotein</keyword>
<feature type="domain" description="Rhabdovirus nucleocapsid" evidence="12">
    <location>
        <begin position="12"/>
        <end position="406"/>
    </location>
</feature>
<evidence type="ECO:0000259" key="12">
    <source>
        <dbReference type="Pfam" id="PF00945"/>
    </source>
</evidence>
<protein>
    <recommendedName>
        <fullName evidence="3">Nucleoprotein</fullName>
    </recommendedName>
    <alternativeName>
        <fullName evidence="11">Nucleocapsid protein</fullName>
    </alternativeName>
</protein>
<evidence type="ECO:0000313" key="13">
    <source>
        <dbReference type="EMBL" id="AJR28568.1"/>
    </source>
</evidence>
<keyword evidence="10" id="KW-0687">Ribonucleoprotein</keyword>
<evidence type="ECO:0000256" key="7">
    <source>
        <dbReference type="ARBA" id="ARBA00022884"/>
    </source>
</evidence>
<organism evidence="13 14">
    <name type="scientific">Keuraliba virus</name>
    <dbReference type="NCBI Taxonomy" id="380440"/>
    <lineage>
        <taxon>Viruses</taxon>
        <taxon>Riboviria</taxon>
        <taxon>Orthornavirae</taxon>
        <taxon>Negarnaviricota</taxon>
        <taxon>Haploviricotina</taxon>
        <taxon>Monjiviricetes</taxon>
        <taxon>Mononegavirales</taxon>
        <taxon>Rhabdoviridae</taxon>
        <taxon>Alpharhabdovirinae</taxon>
        <taxon>Ledantevirus</taxon>
        <taxon>Ledantevirus keuraliba</taxon>
    </lineage>
</organism>
<dbReference type="Gene3D" id="1.10.3610.10">
    <property type="entry name" value="Nucleoprotein"/>
    <property type="match status" value="1"/>
</dbReference>
<dbReference type="SUPFAM" id="SSF140809">
    <property type="entry name" value="Rhabdovirus nucleoprotein-like"/>
    <property type="match status" value="1"/>
</dbReference>
<evidence type="ECO:0000256" key="9">
    <source>
        <dbReference type="ARBA" id="ARBA00023200"/>
    </source>
</evidence>
<dbReference type="EMBL" id="KM205021">
    <property type="protein sequence ID" value="AJR28568.1"/>
    <property type="molecule type" value="Viral_cRNA"/>
</dbReference>
<dbReference type="OrthoDB" id="22890at10239"/>
<dbReference type="InterPro" id="IPR023331">
    <property type="entry name" value="Rhabdovirus_ncapsid_C"/>
</dbReference>
<keyword evidence="14" id="KW-1185">Reference proteome</keyword>
<keyword evidence="5" id="KW-0167">Capsid protein</keyword>
<dbReference type="GO" id="GO:0019013">
    <property type="term" value="C:viral nucleocapsid"/>
    <property type="evidence" value="ECO:0007669"/>
    <property type="project" value="UniProtKB-KW"/>
</dbReference>
<evidence type="ECO:0000256" key="8">
    <source>
        <dbReference type="ARBA" id="ARBA00023086"/>
    </source>
</evidence>
<dbReference type="InterPro" id="IPR000448">
    <property type="entry name" value="Rhabdo_ncapsid"/>
</dbReference>
<dbReference type="RefSeq" id="YP_009362195.1">
    <property type="nucleotide sequence ID" value="NC_034540.1"/>
</dbReference>
<dbReference type="KEGG" id="vg:37627381"/>
<sequence length="424" mass="47596">MATTTIYRYSTKKAVQPILPSETNEVKYPKEFFKEPKKPRLTIYYKKADLPKMRAYVRQGLVEYKLDIKIVNSYLYYVLENLPAHQLTSDWTSFGIQLGNARDEIKHFVMFDVDLKGESFPNEAVAADDAAKDDKALVFLLLFQYRVSRASHDGYKTDLCDKAIKTLNAMSLNSPALTKGLISVTAAWPSNIDYTKIVAGVDMFYFKNKEATWADLRFCTLGSRYKDCAALTALSHVTQLTGVKLCQLLLWVFTERMADEADRLSEPGNEVDKADSYMPYMRDMGISDKSPYSAQVNPSLTTFCHVVGCLSDSTRSKNSRLAGEVDRSNSVINGVIVGYVFGTRPVFVQAYGADSSSEQVVVEPNTVIGAMPKNADPDEWFAFLSTDGFILPDEIRAWFEKKVKNLKDTRAGTIGSFLAEKRTI</sequence>
<dbReference type="Proteomes" id="UP000202452">
    <property type="component" value="Segment"/>
</dbReference>
<dbReference type="Gene3D" id="1.10.3570.10">
    <property type="entry name" value="Rhabdovirus nucleocapsid protein like domain"/>
    <property type="match status" value="1"/>
</dbReference>
<evidence type="ECO:0000256" key="6">
    <source>
        <dbReference type="ARBA" id="ARBA00022844"/>
    </source>
</evidence>
<evidence type="ECO:0000256" key="1">
    <source>
        <dbReference type="ARBA" id="ARBA00004192"/>
    </source>
</evidence>
<evidence type="ECO:0000256" key="3">
    <source>
        <dbReference type="ARBA" id="ARBA00014389"/>
    </source>
</evidence>
<reference evidence="13 14" key="1">
    <citation type="journal article" date="2015" name="PLoS Pathog.">
        <title>Evolution of genome size and complexity in the rhabdoviridae.</title>
        <authorList>
            <person name="Walker P.J."/>
            <person name="Firth C."/>
            <person name="Widen S.G."/>
            <person name="Blasdell K.R."/>
            <person name="Guzman H."/>
            <person name="Wood T.G."/>
            <person name="Paradkar P.N."/>
            <person name="Holmes E.C."/>
            <person name="Tesh R.B."/>
            <person name="Vasilakis N."/>
        </authorList>
    </citation>
    <scope>NUCLEOTIDE SEQUENCE [LARGE SCALE GENOMIC DNA]</scope>
    <source>
        <strain evidence="13 14">DakAnD5314</strain>
    </source>
</reference>
<comment type="subcellular location">
    <subcellularLocation>
        <location evidence="1">Host cytoplasm</location>
    </subcellularLocation>
    <subcellularLocation>
        <location evidence="2">Virion</location>
    </subcellularLocation>
</comment>
<evidence type="ECO:0000256" key="11">
    <source>
        <dbReference type="ARBA" id="ARBA00033344"/>
    </source>
</evidence>
<evidence type="ECO:0000256" key="5">
    <source>
        <dbReference type="ARBA" id="ARBA00022561"/>
    </source>
</evidence>
<evidence type="ECO:0000256" key="4">
    <source>
        <dbReference type="ARBA" id="ARBA00022497"/>
    </source>
</evidence>
<evidence type="ECO:0000256" key="2">
    <source>
        <dbReference type="ARBA" id="ARBA00004328"/>
    </source>
</evidence>
<dbReference type="InterPro" id="IPR035961">
    <property type="entry name" value="Rhabdovirus_nucleoprotein-like"/>
</dbReference>
<dbReference type="GO" id="GO:1990904">
    <property type="term" value="C:ribonucleoprotein complex"/>
    <property type="evidence" value="ECO:0007669"/>
    <property type="project" value="UniProtKB-KW"/>
</dbReference>
<keyword evidence="9" id="KW-1035">Host cytoplasm</keyword>
<dbReference type="GO" id="GO:0030430">
    <property type="term" value="C:host cell cytoplasm"/>
    <property type="evidence" value="ECO:0007669"/>
    <property type="project" value="UniProtKB-SubCell"/>
</dbReference>
<accession>A0A0D3R1N3</accession>